<reference evidence="2" key="1">
    <citation type="submission" date="2023-03" db="EMBL/GenBank/DDBJ databases">
        <title>Massive genome expansion in bonnet fungi (Mycena s.s.) driven by repeated elements and novel gene families across ecological guilds.</title>
        <authorList>
            <consortium name="Lawrence Berkeley National Laboratory"/>
            <person name="Harder C.B."/>
            <person name="Miyauchi S."/>
            <person name="Viragh M."/>
            <person name="Kuo A."/>
            <person name="Thoen E."/>
            <person name="Andreopoulos B."/>
            <person name="Lu D."/>
            <person name="Skrede I."/>
            <person name="Drula E."/>
            <person name="Henrissat B."/>
            <person name="Morin E."/>
            <person name="Kohler A."/>
            <person name="Barry K."/>
            <person name="LaButti K."/>
            <person name="Morin E."/>
            <person name="Salamov A."/>
            <person name="Lipzen A."/>
            <person name="Mereny Z."/>
            <person name="Hegedus B."/>
            <person name="Baldrian P."/>
            <person name="Stursova M."/>
            <person name="Weitz H."/>
            <person name="Taylor A."/>
            <person name="Grigoriev I.V."/>
            <person name="Nagy L.G."/>
            <person name="Martin F."/>
            <person name="Kauserud H."/>
        </authorList>
    </citation>
    <scope>NUCLEOTIDE SEQUENCE</scope>
    <source>
        <strain evidence="2">CBHHK200</strain>
    </source>
</reference>
<evidence type="ECO:0000256" key="1">
    <source>
        <dbReference type="SAM" id="SignalP"/>
    </source>
</evidence>
<evidence type="ECO:0000313" key="3">
    <source>
        <dbReference type="Proteomes" id="UP001218188"/>
    </source>
</evidence>
<keyword evidence="3" id="KW-1185">Reference proteome</keyword>
<protein>
    <recommendedName>
        <fullName evidence="4">Secreted protein</fullName>
    </recommendedName>
</protein>
<comment type="caution">
    <text evidence="2">The sequence shown here is derived from an EMBL/GenBank/DDBJ whole genome shotgun (WGS) entry which is preliminary data.</text>
</comment>
<proteinExistence type="predicted"/>
<organism evidence="2 3">
    <name type="scientific">Mycena alexandri</name>
    <dbReference type="NCBI Taxonomy" id="1745969"/>
    <lineage>
        <taxon>Eukaryota</taxon>
        <taxon>Fungi</taxon>
        <taxon>Dikarya</taxon>
        <taxon>Basidiomycota</taxon>
        <taxon>Agaricomycotina</taxon>
        <taxon>Agaricomycetes</taxon>
        <taxon>Agaricomycetidae</taxon>
        <taxon>Agaricales</taxon>
        <taxon>Marasmiineae</taxon>
        <taxon>Mycenaceae</taxon>
        <taxon>Mycena</taxon>
    </lineage>
</organism>
<evidence type="ECO:0000313" key="2">
    <source>
        <dbReference type="EMBL" id="KAJ7030917.1"/>
    </source>
</evidence>
<feature type="signal peptide" evidence="1">
    <location>
        <begin position="1"/>
        <end position="17"/>
    </location>
</feature>
<feature type="chain" id="PRO_5042089772" description="Secreted protein" evidence="1">
    <location>
        <begin position="18"/>
        <end position="107"/>
    </location>
</feature>
<keyword evidence="1" id="KW-0732">Signal</keyword>
<dbReference type="EMBL" id="JARJCM010000086">
    <property type="protein sequence ID" value="KAJ7030917.1"/>
    <property type="molecule type" value="Genomic_DNA"/>
</dbReference>
<evidence type="ECO:0008006" key="4">
    <source>
        <dbReference type="Google" id="ProtNLM"/>
    </source>
</evidence>
<accession>A0AAD6SPB5</accession>
<sequence>MTTLLFCHSGLLLVSSGQPSSVDCLHNTAAFHSFFDTSSIVVIQDLVISGHPAPSTLTLLLLLYCFLCLPPVSSLDFHRSSPTCRHSTPTATALTLRHGPTVTYSST</sequence>
<dbReference type="AlphaFoldDB" id="A0AAD6SPB5"/>
<name>A0AAD6SPB5_9AGAR</name>
<dbReference type="Proteomes" id="UP001218188">
    <property type="component" value="Unassembled WGS sequence"/>
</dbReference>
<gene>
    <name evidence="2" type="ORF">C8F04DRAFT_712589</name>
</gene>